<evidence type="ECO:0000259" key="2">
    <source>
        <dbReference type="Pfam" id="PF04984"/>
    </source>
</evidence>
<name>A0A9D2T0L3_9FIRM</name>
<comment type="similarity">
    <text evidence="1">Belongs to the myoviridae tail sheath protein family.</text>
</comment>
<evidence type="ECO:0000313" key="5">
    <source>
        <dbReference type="Proteomes" id="UP000823882"/>
    </source>
</evidence>
<comment type="caution">
    <text evidence="4">The sequence shown here is derived from an EMBL/GenBank/DDBJ whole genome shotgun (WGS) entry which is preliminary data.</text>
</comment>
<feature type="domain" description="Tail sheath protein subtilisin-like" evidence="2">
    <location>
        <begin position="85"/>
        <end position="238"/>
    </location>
</feature>
<dbReference type="Pfam" id="PF04984">
    <property type="entry name" value="Phage_sheath_1"/>
    <property type="match status" value="1"/>
</dbReference>
<accession>A0A9D2T0L3</accession>
<evidence type="ECO:0000313" key="4">
    <source>
        <dbReference type="EMBL" id="HJC42057.1"/>
    </source>
</evidence>
<reference evidence="4" key="1">
    <citation type="journal article" date="2021" name="PeerJ">
        <title>Extensive microbial diversity within the chicken gut microbiome revealed by metagenomics and culture.</title>
        <authorList>
            <person name="Gilroy R."/>
            <person name="Ravi A."/>
            <person name="Getino M."/>
            <person name="Pursley I."/>
            <person name="Horton D.L."/>
            <person name="Alikhan N.F."/>
            <person name="Baker D."/>
            <person name="Gharbi K."/>
            <person name="Hall N."/>
            <person name="Watson M."/>
            <person name="Adriaenssens E.M."/>
            <person name="Foster-Nyarko E."/>
            <person name="Jarju S."/>
            <person name="Secka A."/>
            <person name="Antonio M."/>
            <person name="Oren A."/>
            <person name="Chaudhuri R.R."/>
            <person name="La Ragione R."/>
            <person name="Hildebrand F."/>
            <person name="Pallen M.J."/>
        </authorList>
    </citation>
    <scope>NUCLEOTIDE SEQUENCE</scope>
    <source>
        <strain evidence="4">CHK186-1790</strain>
    </source>
</reference>
<dbReference type="AlphaFoldDB" id="A0A9D2T0L3"/>
<evidence type="ECO:0000259" key="3">
    <source>
        <dbReference type="Pfam" id="PF17482"/>
    </source>
</evidence>
<reference evidence="4" key="2">
    <citation type="submission" date="2021-04" db="EMBL/GenBank/DDBJ databases">
        <authorList>
            <person name="Gilroy R."/>
        </authorList>
    </citation>
    <scope>NUCLEOTIDE SEQUENCE</scope>
    <source>
        <strain evidence="4">CHK186-1790</strain>
    </source>
</reference>
<dbReference type="EMBL" id="DWWJ01000206">
    <property type="protein sequence ID" value="HJC42057.1"/>
    <property type="molecule type" value="Genomic_DNA"/>
</dbReference>
<dbReference type="InterPro" id="IPR035089">
    <property type="entry name" value="Phage_sheath_subtilisin"/>
</dbReference>
<evidence type="ECO:0000256" key="1">
    <source>
        <dbReference type="ARBA" id="ARBA00008005"/>
    </source>
</evidence>
<protein>
    <submittedName>
        <fullName evidence="4">Phage tail sheath subtilisin-like domain-containing protein</fullName>
    </submittedName>
</protein>
<dbReference type="Pfam" id="PF17482">
    <property type="entry name" value="Phage_sheath_1C"/>
    <property type="match status" value="1"/>
</dbReference>
<feature type="domain" description="Tail sheath protein C-terminal" evidence="3">
    <location>
        <begin position="246"/>
        <end position="344"/>
    </location>
</feature>
<dbReference type="Proteomes" id="UP000823882">
    <property type="component" value="Unassembled WGS sequence"/>
</dbReference>
<sequence>MELTTHERPGVYSAYDASTVVSGSGGGKVAGLAALVTGETDGALVRVSRYEDAVAAFGEDEAITELIRLLLLNGAAAVAAVPVADAEGYDDAFAALEAVEDVQIMVCDSDTLTVQQAMRDSIKAASEARKERIGVVCGAKEETVSALVTRAQGLNSERIVVAAPGLDGENGAKVAAAVAGAIAGEIDPAVPLGGAELRGLGALAAQYSDSEIDQLVRGGVTPVESVAGVVSVVRGVTSRTKTGEAADATWRELGTILIVDDVVPAVRASLRSRFHRAKNTEQSRGAIRSQVILELENKVAREIITGYDGVTVSALEEDPTVCLVEFSFTVAHGLNQIWLSAHITV</sequence>
<dbReference type="InterPro" id="IPR020287">
    <property type="entry name" value="Tail_sheath_C"/>
</dbReference>
<gene>
    <name evidence="4" type="ORF">H9701_10995</name>
</gene>
<proteinExistence type="inferred from homology"/>
<dbReference type="Gene3D" id="3.40.50.11790">
    <property type="match status" value="1"/>
</dbReference>
<organism evidence="4 5">
    <name type="scientific">Candidatus Intestinimonas pullistercoris</name>
    <dbReference type="NCBI Taxonomy" id="2838623"/>
    <lineage>
        <taxon>Bacteria</taxon>
        <taxon>Bacillati</taxon>
        <taxon>Bacillota</taxon>
        <taxon>Clostridia</taxon>
        <taxon>Eubacteriales</taxon>
        <taxon>Intestinimonas</taxon>
    </lineage>
</organism>
<dbReference type="Gene3D" id="3.30.1370.220">
    <property type="match status" value="1"/>
</dbReference>